<proteinExistence type="predicted"/>
<feature type="transmembrane region" description="Helical" evidence="2">
    <location>
        <begin position="63"/>
        <end position="83"/>
    </location>
</feature>
<feature type="transmembrane region" description="Helical" evidence="2">
    <location>
        <begin position="28"/>
        <end position="51"/>
    </location>
</feature>
<protein>
    <submittedName>
        <fullName evidence="4">Acetyl esterase/lipase</fullName>
    </submittedName>
</protein>
<evidence type="ECO:0000256" key="2">
    <source>
        <dbReference type="SAM" id="Phobius"/>
    </source>
</evidence>
<evidence type="ECO:0000259" key="3">
    <source>
        <dbReference type="Pfam" id="PF20434"/>
    </source>
</evidence>
<keyword evidence="1" id="KW-0378">Hydrolase</keyword>
<dbReference type="SUPFAM" id="SSF53474">
    <property type="entry name" value="alpha/beta-Hydrolases"/>
    <property type="match status" value="1"/>
</dbReference>
<dbReference type="PANTHER" id="PTHR48081">
    <property type="entry name" value="AB HYDROLASE SUPERFAMILY PROTEIN C4A8.06C"/>
    <property type="match status" value="1"/>
</dbReference>
<keyword evidence="2" id="KW-0472">Membrane</keyword>
<organism evidence="4 5">
    <name type="scientific">Micromonospora luteifusca</name>
    <dbReference type="NCBI Taxonomy" id="709860"/>
    <lineage>
        <taxon>Bacteria</taxon>
        <taxon>Bacillati</taxon>
        <taxon>Actinomycetota</taxon>
        <taxon>Actinomycetes</taxon>
        <taxon>Micromonosporales</taxon>
        <taxon>Micromonosporaceae</taxon>
        <taxon>Micromonospora</taxon>
    </lineage>
</organism>
<dbReference type="InterPro" id="IPR049492">
    <property type="entry name" value="BD-FAE-like_dom"/>
</dbReference>
<keyword evidence="5" id="KW-1185">Reference proteome</keyword>
<evidence type="ECO:0000313" key="5">
    <source>
        <dbReference type="Proteomes" id="UP000764837"/>
    </source>
</evidence>
<dbReference type="EMBL" id="JAFBBP010000001">
    <property type="protein sequence ID" value="MBM7493282.1"/>
    <property type="molecule type" value="Genomic_DNA"/>
</dbReference>
<comment type="caution">
    <text evidence="4">The sequence shown here is derived from an EMBL/GenBank/DDBJ whole genome shotgun (WGS) entry which is preliminary data.</text>
</comment>
<dbReference type="Pfam" id="PF20434">
    <property type="entry name" value="BD-FAE"/>
    <property type="match status" value="1"/>
</dbReference>
<keyword evidence="2" id="KW-1133">Transmembrane helix</keyword>
<evidence type="ECO:0000313" key="4">
    <source>
        <dbReference type="EMBL" id="MBM7493282.1"/>
    </source>
</evidence>
<accession>A0ABS2LZB9</accession>
<dbReference type="PANTHER" id="PTHR48081:SF33">
    <property type="entry name" value="KYNURENINE FORMAMIDASE"/>
    <property type="match status" value="1"/>
</dbReference>
<keyword evidence="2" id="KW-0812">Transmembrane</keyword>
<dbReference type="InterPro" id="IPR050300">
    <property type="entry name" value="GDXG_lipolytic_enzyme"/>
</dbReference>
<dbReference type="RefSeq" id="WP_204944014.1">
    <property type="nucleotide sequence ID" value="NZ_JAFBBP010000001.1"/>
</dbReference>
<name>A0ABS2LZB9_9ACTN</name>
<dbReference type="InterPro" id="IPR029058">
    <property type="entry name" value="AB_hydrolase_fold"/>
</dbReference>
<reference evidence="4 5" key="1">
    <citation type="submission" date="2021-01" db="EMBL/GenBank/DDBJ databases">
        <title>Sequencing the genomes of 1000 actinobacteria strains.</title>
        <authorList>
            <person name="Klenk H.-P."/>
        </authorList>
    </citation>
    <scope>NUCLEOTIDE SEQUENCE [LARGE SCALE GENOMIC DNA]</scope>
    <source>
        <strain evidence="4 5">DSM 100204</strain>
    </source>
</reference>
<evidence type="ECO:0000256" key="1">
    <source>
        <dbReference type="ARBA" id="ARBA00022801"/>
    </source>
</evidence>
<dbReference type="Gene3D" id="3.40.50.1820">
    <property type="entry name" value="alpha/beta hydrolase"/>
    <property type="match status" value="1"/>
</dbReference>
<dbReference type="Proteomes" id="UP000764837">
    <property type="component" value="Unassembled WGS sequence"/>
</dbReference>
<feature type="domain" description="BD-FAE-like" evidence="3">
    <location>
        <begin position="147"/>
        <end position="276"/>
    </location>
</feature>
<gene>
    <name evidence="4" type="ORF">JOD64_004504</name>
</gene>
<sequence>MALLAWCTFFAVVAPRRPQPLATLSFWFGLILNEVPFLGVLALLASTALAAAQGDLESSGAKVTAAIAAVTLAGLAVSAWRGVRTDRVVRQALDQGLGADWRNRVQAPLRRHRPWARILLLPGLMGRRDVERIPNISYGDAGRRNLLDIYRRRDAPQNAPVLIYFHGGGFTSGAKNREARPLLYQLASRGWVCISANYRLRPQTSFPGHQIDAKKVIAWAREHAFEYGADPSRLFVAGSSAGSNLAAMSALTPNDPAFQPGFESADTSVTAAICLYGYYGYYFGETPDQAPSPNQPWAYLHRDAPPFLIAHGTKDALATVEAARDFAGRLRQTSSNAVVYAELPGGQHGFDLFHSPRFEAVVDGVEAFAAWVLAVPQRTPDSAR</sequence>